<evidence type="ECO:0000313" key="1">
    <source>
        <dbReference type="EMBL" id="AKK06315.1"/>
    </source>
</evidence>
<dbReference type="STRING" id="571915.CMUST_09995"/>
<dbReference type="OrthoDB" id="4410557at2"/>
<dbReference type="InterPro" id="IPR011004">
    <property type="entry name" value="Trimer_LpxA-like_sf"/>
</dbReference>
<reference evidence="2" key="2">
    <citation type="submission" date="2015-05" db="EMBL/GenBank/DDBJ databases">
        <title>Complete genome sequence of Corynebacterium mustelae DSM 45274, isolated from various tissues of a male ferret with lethal sepsis.</title>
        <authorList>
            <person name="Ruckert C."/>
            <person name="Albersmeier A."/>
            <person name="Winkler A."/>
            <person name="Tauch A."/>
        </authorList>
    </citation>
    <scope>NUCLEOTIDE SEQUENCE [LARGE SCALE GENOMIC DNA]</scope>
    <source>
        <strain evidence="2">DSM 45274</strain>
    </source>
</reference>
<protein>
    <recommendedName>
        <fullName evidence="3">Polymer-forming cytoskeletal</fullName>
    </recommendedName>
</protein>
<gene>
    <name evidence="1" type="ORF">CMUST_09995</name>
</gene>
<dbReference type="PANTHER" id="PTHR13061:SF29">
    <property type="entry name" value="GAMMA CARBONIC ANHYDRASE-LIKE 1, MITOCHONDRIAL-RELATED"/>
    <property type="match status" value="1"/>
</dbReference>
<dbReference type="SUPFAM" id="SSF51161">
    <property type="entry name" value="Trimeric LpxA-like enzymes"/>
    <property type="match status" value="2"/>
</dbReference>
<dbReference type="Gene3D" id="2.160.10.10">
    <property type="entry name" value="Hexapeptide repeat proteins"/>
    <property type="match status" value="2"/>
</dbReference>
<evidence type="ECO:0008006" key="3">
    <source>
        <dbReference type="Google" id="ProtNLM"/>
    </source>
</evidence>
<dbReference type="Proteomes" id="UP000035199">
    <property type="component" value="Chromosome"/>
</dbReference>
<dbReference type="RefSeq" id="WP_052844635.1">
    <property type="nucleotide sequence ID" value="NZ_CP011542.1"/>
</dbReference>
<keyword evidence="2" id="KW-1185">Reference proteome</keyword>
<dbReference type="KEGG" id="cmv:CMUST_09995"/>
<evidence type="ECO:0000313" key="2">
    <source>
        <dbReference type="Proteomes" id="UP000035199"/>
    </source>
</evidence>
<accession>A0A0G3H0M4</accession>
<dbReference type="PATRIC" id="fig|571915.4.peg.2122"/>
<dbReference type="InterPro" id="IPR050484">
    <property type="entry name" value="Transf_Hexapept/Carb_Anhydrase"/>
</dbReference>
<proteinExistence type="predicted"/>
<organism evidence="1 2">
    <name type="scientific">Corynebacterium mustelae</name>
    <dbReference type="NCBI Taxonomy" id="571915"/>
    <lineage>
        <taxon>Bacteria</taxon>
        <taxon>Bacillati</taxon>
        <taxon>Actinomycetota</taxon>
        <taxon>Actinomycetes</taxon>
        <taxon>Mycobacteriales</taxon>
        <taxon>Corynebacteriaceae</taxon>
        <taxon>Corynebacterium</taxon>
    </lineage>
</organism>
<name>A0A0G3H0M4_9CORY</name>
<sequence length="519" mass="55534">MCPDLHYELTDQTMITESGEVLYRVRACADIPSLFVKAGDVGGWVSSALLPDGSPRIAPGAWVFDEAKVCGNAQVGGNARISGVAVLDKNAHITDFAHVTGNARITDNAVVSDHARVRDHAKISGNAHVVGKAKVLENACVEDEATVRDCATVSGSSWVSERAMVAGSVYVMNDSQVCDDSFVGGSGLVSNCFVQENAQIAGSVNISDSLLSGNTRVTDGIIRGLVAHGDAVVAASLPKDVFLSGSAHVRTPDQCVRFQPVCPEDTVVTVYRNNDDSIGVCLSYFTNLAGDPSTDVQEFRELLATEHLAEVFDAQVAVASKRVRASCVHTQIEFSHHSRTLDNGTTLHQIRAGARPPGPALRPGDLGGWVESLTLADGSPRIRPDGWVEPDVIVLGNAYVCDSAIEGQAVLADDVQVVAGSLVEGSVRLADTTFVESSHITGSGRISGDSVIRDVEVTIPTDVADVWVEDDRHFTHCEGFLVIRQTRNRALVLRCDNWTPTPEPYPTQITDIIRSWLRD</sequence>
<reference evidence="1 2" key="1">
    <citation type="journal article" date="2015" name="Genome Announc.">
        <title>Complete Genome Sequence of the Type Strain Corynebacterium mustelae DSM 45274, Isolated from Various Tissues of a Male Ferret with Lethal Sepsis.</title>
        <authorList>
            <person name="Ruckert C."/>
            <person name="Eimer J."/>
            <person name="Winkler A."/>
            <person name="Tauch A."/>
        </authorList>
    </citation>
    <scope>NUCLEOTIDE SEQUENCE [LARGE SCALE GENOMIC DNA]</scope>
    <source>
        <strain evidence="1 2">DSM 45274</strain>
    </source>
</reference>
<dbReference type="PANTHER" id="PTHR13061">
    <property type="entry name" value="DYNACTIN SUBUNIT P25"/>
    <property type="match status" value="1"/>
</dbReference>
<dbReference type="EMBL" id="CP011542">
    <property type="protein sequence ID" value="AKK06315.1"/>
    <property type="molecule type" value="Genomic_DNA"/>
</dbReference>
<dbReference type="AlphaFoldDB" id="A0A0G3H0M4"/>